<feature type="region of interest" description="Disordered" evidence="1">
    <location>
        <begin position="88"/>
        <end position="126"/>
    </location>
</feature>
<sequence>MRFATLVPFIGLSTAFVVPDEQVFSELAIQDRVPSRQTSWSDTIRDGIEDISSSLDRALAEVSKSSGDLVSEIHETAFDAQSWVESGFQDEDREHPPHHGPPDHKRPPHHGPPDHDRPHHPPHHHEPNFTVYELIVKSKYTTKLAGLINEYPDLVEALNGTKANYTIFAPTDKAFERIPEHAPKPSKEDLKKILSYHISPEFYPAGRVLASHTIPTLLKGENLPKDAVQRLSLHIGLKGLTVNFYSRVVAINIFGTNGVIHGVDHIILPPPKITKILELLPSEFSTLELGLAKVGMNSTDHPPGTLFAPSNSAFSRLGPRINAFLFSPRGLPYLEALLKYHIAPKNVLYSDAFYSGSEQATDSKGVFHVDLPTLLEDRSLSIDIAKYYGFIEMKINSFARVSVFDGVADDGVIQVVSSVLVPPKKLGGMGTRLPKLNFWDGEEDMSVEEFVDRLQPFVIEKIDL</sequence>
<comment type="caution">
    <text evidence="4">The sequence shown here is derived from an EMBL/GenBank/DDBJ whole genome shotgun (WGS) entry which is preliminary data.</text>
</comment>
<feature type="domain" description="FAS1" evidence="3">
    <location>
        <begin position="260"/>
        <end position="420"/>
    </location>
</feature>
<dbReference type="SMART" id="SM00554">
    <property type="entry name" value="FAS1"/>
    <property type="match status" value="2"/>
</dbReference>
<organism evidence="4 5">
    <name type="scientific">Neodothiora populina</name>
    <dbReference type="NCBI Taxonomy" id="2781224"/>
    <lineage>
        <taxon>Eukaryota</taxon>
        <taxon>Fungi</taxon>
        <taxon>Dikarya</taxon>
        <taxon>Ascomycota</taxon>
        <taxon>Pezizomycotina</taxon>
        <taxon>Dothideomycetes</taxon>
        <taxon>Dothideomycetidae</taxon>
        <taxon>Dothideales</taxon>
        <taxon>Dothioraceae</taxon>
        <taxon>Neodothiora</taxon>
    </lineage>
</organism>
<proteinExistence type="predicted"/>
<keyword evidence="5" id="KW-1185">Reference proteome</keyword>
<evidence type="ECO:0000256" key="1">
    <source>
        <dbReference type="SAM" id="MobiDB-lite"/>
    </source>
</evidence>
<dbReference type="PROSITE" id="PS50213">
    <property type="entry name" value="FAS1"/>
    <property type="match status" value="2"/>
</dbReference>
<protein>
    <recommendedName>
        <fullName evidence="3">FAS1 domain-containing protein</fullName>
    </recommendedName>
</protein>
<dbReference type="InterPro" id="IPR050904">
    <property type="entry name" value="Adhesion/Biosynth-related"/>
</dbReference>
<dbReference type="Proteomes" id="UP001562354">
    <property type="component" value="Unassembled WGS sequence"/>
</dbReference>
<feature type="chain" id="PRO_5046617494" description="FAS1 domain-containing protein" evidence="2">
    <location>
        <begin position="16"/>
        <end position="464"/>
    </location>
</feature>
<feature type="signal peptide" evidence="2">
    <location>
        <begin position="1"/>
        <end position="15"/>
    </location>
</feature>
<dbReference type="InterPro" id="IPR036378">
    <property type="entry name" value="FAS1_dom_sf"/>
</dbReference>
<dbReference type="RefSeq" id="XP_069204152.1">
    <property type="nucleotide sequence ID" value="XM_069340682.1"/>
</dbReference>
<dbReference type="PANTHER" id="PTHR10900">
    <property type="entry name" value="PERIOSTIN-RELATED"/>
    <property type="match status" value="1"/>
</dbReference>
<feature type="compositionally biased region" description="Basic and acidic residues" evidence="1">
    <location>
        <begin position="90"/>
        <end position="126"/>
    </location>
</feature>
<dbReference type="GeneID" id="95975187"/>
<evidence type="ECO:0000256" key="2">
    <source>
        <dbReference type="SAM" id="SignalP"/>
    </source>
</evidence>
<evidence type="ECO:0000313" key="5">
    <source>
        <dbReference type="Proteomes" id="UP001562354"/>
    </source>
</evidence>
<evidence type="ECO:0000313" key="4">
    <source>
        <dbReference type="EMBL" id="KAL1311303.1"/>
    </source>
</evidence>
<dbReference type="EMBL" id="JBFMKM010000003">
    <property type="protein sequence ID" value="KAL1311303.1"/>
    <property type="molecule type" value="Genomic_DNA"/>
</dbReference>
<evidence type="ECO:0000259" key="3">
    <source>
        <dbReference type="PROSITE" id="PS50213"/>
    </source>
</evidence>
<name>A0ABR3PPB1_9PEZI</name>
<keyword evidence="2" id="KW-0732">Signal</keyword>
<dbReference type="Gene3D" id="2.30.180.10">
    <property type="entry name" value="FAS1 domain"/>
    <property type="match status" value="2"/>
</dbReference>
<reference evidence="4 5" key="1">
    <citation type="submission" date="2024-07" db="EMBL/GenBank/DDBJ databases">
        <title>Draft sequence of the Neodothiora populina.</title>
        <authorList>
            <person name="Drown D.D."/>
            <person name="Schuette U.S."/>
            <person name="Buechlein A.B."/>
            <person name="Rusch D.R."/>
            <person name="Winton L.W."/>
            <person name="Adams G.A."/>
        </authorList>
    </citation>
    <scope>NUCLEOTIDE SEQUENCE [LARGE SCALE GENOMIC DNA]</scope>
    <source>
        <strain evidence="4 5">CPC 39397</strain>
    </source>
</reference>
<dbReference type="SUPFAM" id="SSF82153">
    <property type="entry name" value="FAS1 domain"/>
    <property type="match status" value="2"/>
</dbReference>
<dbReference type="PANTHER" id="PTHR10900:SF125">
    <property type="entry name" value="FAS1 DOMAIN-CONTAINING PROTEIN YLR001C"/>
    <property type="match status" value="1"/>
</dbReference>
<accession>A0ABR3PPB1</accession>
<feature type="domain" description="FAS1" evidence="3">
    <location>
        <begin position="128"/>
        <end position="267"/>
    </location>
</feature>
<dbReference type="Pfam" id="PF02469">
    <property type="entry name" value="Fasciclin"/>
    <property type="match status" value="2"/>
</dbReference>
<dbReference type="InterPro" id="IPR000782">
    <property type="entry name" value="FAS1_domain"/>
</dbReference>
<gene>
    <name evidence="4" type="ORF">AAFC00_001484</name>
</gene>